<name>A0A0B2SRD4_GLYSO</name>
<dbReference type="Gene3D" id="1.25.10.10">
    <property type="entry name" value="Leucine-rich Repeat Variant"/>
    <property type="match status" value="1"/>
</dbReference>
<reference evidence="1" key="1">
    <citation type="submission" date="2014-07" db="EMBL/GenBank/DDBJ databases">
        <title>Identification of a novel salt tolerance gene in wild soybean by whole-genome sequencing.</title>
        <authorList>
            <person name="Lam H.-M."/>
            <person name="Qi X."/>
            <person name="Li M.-W."/>
            <person name="Liu X."/>
            <person name="Xie M."/>
            <person name="Ni M."/>
            <person name="Xu X."/>
        </authorList>
    </citation>
    <scope>NUCLEOTIDE SEQUENCE [LARGE SCALE GENOMIC DNA]</scope>
    <source>
        <tissue evidence="1">Root</tissue>
    </source>
</reference>
<protein>
    <submittedName>
        <fullName evidence="1">Uncharacterized protein</fullName>
    </submittedName>
</protein>
<organism evidence="1">
    <name type="scientific">Glycine soja</name>
    <name type="common">Wild soybean</name>
    <dbReference type="NCBI Taxonomy" id="3848"/>
    <lineage>
        <taxon>Eukaryota</taxon>
        <taxon>Viridiplantae</taxon>
        <taxon>Streptophyta</taxon>
        <taxon>Embryophyta</taxon>
        <taxon>Tracheophyta</taxon>
        <taxon>Spermatophyta</taxon>
        <taxon>Magnoliopsida</taxon>
        <taxon>eudicotyledons</taxon>
        <taxon>Gunneridae</taxon>
        <taxon>Pentapetalae</taxon>
        <taxon>rosids</taxon>
        <taxon>fabids</taxon>
        <taxon>Fabales</taxon>
        <taxon>Fabaceae</taxon>
        <taxon>Papilionoideae</taxon>
        <taxon>50 kb inversion clade</taxon>
        <taxon>NPAAA clade</taxon>
        <taxon>indigoferoid/millettioid clade</taxon>
        <taxon>Phaseoleae</taxon>
        <taxon>Glycine</taxon>
        <taxon>Glycine subgen. Soja</taxon>
    </lineage>
</organism>
<proteinExistence type="predicted"/>
<gene>
    <name evidence="1" type="ORF">glysoja_045541</name>
</gene>
<dbReference type="AlphaFoldDB" id="A0A0B2SRD4"/>
<evidence type="ECO:0000313" key="1">
    <source>
        <dbReference type="EMBL" id="KHN47438.1"/>
    </source>
</evidence>
<dbReference type="InterPro" id="IPR011989">
    <property type="entry name" value="ARM-like"/>
</dbReference>
<accession>A0A0B2SRD4</accession>
<dbReference type="EMBL" id="KN640723">
    <property type="protein sequence ID" value="KHN47438.1"/>
    <property type="molecule type" value="Genomic_DNA"/>
</dbReference>
<sequence>MHSYGAVKALVVALEKETMMAKEAKENAVCVLIWLSQKKEEEKAMIGRAGAILHLVKLLERRGIAREEECGDCAVLAVFGGEGE</sequence>
<dbReference type="Proteomes" id="UP000053555">
    <property type="component" value="Unassembled WGS sequence"/>
</dbReference>